<proteinExistence type="predicted"/>
<dbReference type="Pfam" id="PF02609">
    <property type="entry name" value="Exonuc_VII_S"/>
    <property type="match status" value="1"/>
</dbReference>
<gene>
    <name evidence="4" type="ORF">EGD98_18780</name>
</gene>
<dbReference type="InterPro" id="IPR037004">
    <property type="entry name" value="Exonuc_VII_ssu_sf"/>
</dbReference>
<dbReference type="RefSeq" id="WP_220589886.1">
    <property type="nucleotide sequence ID" value="NZ_RKLQ01000005.1"/>
</dbReference>
<dbReference type="Proteomes" id="UP000783863">
    <property type="component" value="Unassembled WGS sequence"/>
</dbReference>
<reference evidence="4" key="1">
    <citation type="submission" date="2021-06" db="EMBL/GenBank/DDBJ databases">
        <title>Halomicroarcula sp. F24A a new haloarchaeum isolated from saline soil.</title>
        <authorList>
            <person name="Duran-Viseras A."/>
            <person name="Sanchez-Porro C."/>
            <person name="Ventosa A."/>
        </authorList>
    </citation>
    <scope>NUCLEOTIDE SEQUENCE</scope>
    <source>
        <strain evidence="4">F24A</strain>
    </source>
</reference>
<keyword evidence="1" id="KW-0963">Cytoplasm</keyword>
<evidence type="ECO:0000313" key="5">
    <source>
        <dbReference type="Proteomes" id="UP000783863"/>
    </source>
</evidence>
<dbReference type="AlphaFoldDB" id="A0A8J7YHL5"/>
<dbReference type="EMBL" id="RKLQ01000005">
    <property type="protein sequence ID" value="MBX0305692.1"/>
    <property type="molecule type" value="Genomic_DNA"/>
</dbReference>
<protein>
    <submittedName>
        <fullName evidence="4">Exodeoxyribonuclease VII small subunit</fullName>
    </submittedName>
</protein>
<comment type="caution">
    <text evidence="4">The sequence shown here is derived from an EMBL/GenBank/DDBJ whole genome shotgun (WGS) entry which is preliminary data.</text>
</comment>
<name>A0A8J7YHL5_9EURY</name>
<evidence type="ECO:0000256" key="1">
    <source>
        <dbReference type="ARBA" id="ARBA00022490"/>
    </source>
</evidence>
<dbReference type="GO" id="GO:0006308">
    <property type="term" value="P:DNA catabolic process"/>
    <property type="evidence" value="ECO:0007669"/>
    <property type="project" value="InterPro"/>
</dbReference>
<evidence type="ECO:0000313" key="4">
    <source>
        <dbReference type="EMBL" id="MBX0305692.1"/>
    </source>
</evidence>
<dbReference type="GO" id="GO:0008855">
    <property type="term" value="F:exodeoxyribonuclease VII activity"/>
    <property type="evidence" value="ECO:0007669"/>
    <property type="project" value="InterPro"/>
</dbReference>
<evidence type="ECO:0000256" key="2">
    <source>
        <dbReference type="ARBA" id="ARBA00022722"/>
    </source>
</evidence>
<dbReference type="SUPFAM" id="SSF116842">
    <property type="entry name" value="XseB-like"/>
    <property type="match status" value="1"/>
</dbReference>
<keyword evidence="2" id="KW-0540">Nuclease</keyword>
<accession>A0A8J7YHL5</accession>
<dbReference type="GO" id="GO:0009318">
    <property type="term" value="C:exodeoxyribonuclease VII complex"/>
    <property type="evidence" value="ECO:0007669"/>
    <property type="project" value="InterPro"/>
</dbReference>
<evidence type="ECO:0000256" key="3">
    <source>
        <dbReference type="ARBA" id="ARBA00022801"/>
    </source>
</evidence>
<keyword evidence="5" id="KW-1185">Reference proteome</keyword>
<dbReference type="Gene3D" id="1.10.287.1040">
    <property type="entry name" value="Exonuclease VII, small subunit"/>
    <property type="match status" value="1"/>
</dbReference>
<keyword evidence="3" id="KW-0378">Hydrolase</keyword>
<organism evidence="4 5">
    <name type="scientific">Haloarcula salinisoli</name>
    <dbReference type="NCBI Taxonomy" id="2487746"/>
    <lineage>
        <taxon>Archaea</taxon>
        <taxon>Methanobacteriati</taxon>
        <taxon>Methanobacteriota</taxon>
        <taxon>Stenosarchaea group</taxon>
        <taxon>Halobacteria</taxon>
        <taxon>Halobacteriales</taxon>
        <taxon>Haloarculaceae</taxon>
        <taxon>Haloarcula</taxon>
    </lineage>
</organism>
<dbReference type="InterPro" id="IPR003761">
    <property type="entry name" value="Exonuc_VII_S"/>
</dbReference>
<sequence length="110" mass="12119">MTETDIADKTDRIESIIEQLESGDVSLERATELKVEGDELLEELEAELDLGDGEVREQITDSISEIRFLTGNRDPQWAVAASLSRRLFDGASGLLGTVFTNSCLSHPVPR</sequence>